<sequence length="308" mass="35304">MQAIQFINDIPTAVAVRAFQGTSFSPEKRAESYRFDYAETMASDYEDFKRHAEKGGTLDKLDDAFARYRSGYASRYCAWLSSHSRCISWMITGPSNFPTRRAQKWNTAAHNRMTEVIAYREQVKRSILRDLRPDLRPIMAGDANAIERLAVELAHLERNQLSMKMANAGIRKHAKEGAEAQTLALVELGFSPQQASELLNPPHYRVIGFPSYRLTNNGANIRRVRQRLEHLEKMHSLPVQEVQGEGVRVEVDPPANRVRLFFDGKPDAETRERLKSCGFRWTPSLEAWQAYINYRTQELARSFVKIAP</sequence>
<reference evidence="1 2" key="1">
    <citation type="submission" date="2023-07" db="EMBL/GenBank/DDBJ databases">
        <title>Sorghum-associated microbial communities from plants grown in Nebraska, USA.</title>
        <authorList>
            <person name="Schachtman D."/>
        </authorList>
    </citation>
    <scope>NUCLEOTIDE SEQUENCE [LARGE SCALE GENOMIC DNA]</scope>
    <source>
        <strain evidence="1 2">BE313</strain>
    </source>
</reference>
<name>A0ABU2CGD2_9BURK</name>
<dbReference type="Proteomes" id="UP001180487">
    <property type="component" value="Unassembled WGS sequence"/>
</dbReference>
<keyword evidence="2" id="KW-1185">Reference proteome</keyword>
<accession>A0ABU2CGD2</accession>
<evidence type="ECO:0000313" key="1">
    <source>
        <dbReference type="EMBL" id="MDR7380399.1"/>
    </source>
</evidence>
<organism evidence="1 2">
    <name type="scientific">Rhodoferax ferrireducens</name>
    <dbReference type="NCBI Taxonomy" id="192843"/>
    <lineage>
        <taxon>Bacteria</taxon>
        <taxon>Pseudomonadati</taxon>
        <taxon>Pseudomonadota</taxon>
        <taxon>Betaproteobacteria</taxon>
        <taxon>Burkholderiales</taxon>
        <taxon>Comamonadaceae</taxon>
        <taxon>Rhodoferax</taxon>
    </lineage>
</organism>
<gene>
    <name evidence="1" type="ORF">J2X19_005106</name>
</gene>
<dbReference type="EMBL" id="JAVDXT010000009">
    <property type="protein sequence ID" value="MDR7380399.1"/>
    <property type="molecule type" value="Genomic_DNA"/>
</dbReference>
<comment type="caution">
    <text evidence="1">The sequence shown here is derived from an EMBL/GenBank/DDBJ whole genome shotgun (WGS) entry which is preliminary data.</text>
</comment>
<dbReference type="RefSeq" id="WP_310377215.1">
    <property type="nucleotide sequence ID" value="NZ_JAVDXT010000009.1"/>
</dbReference>
<proteinExistence type="predicted"/>
<evidence type="ECO:0000313" key="2">
    <source>
        <dbReference type="Proteomes" id="UP001180487"/>
    </source>
</evidence>
<protein>
    <submittedName>
        <fullName evidence="1">Uncharacterized protein</fullName>
    </submittedName>
</protein>